<evidence type="ECO:0000313" key="2">
    <source>
        <dbReference type="Proteomes" id="UP000612501"/>
    </source>
</evidence>
<proteinExistence type="predicted"/>
<evidence type="ECO:0000313" key="1">
    <source>
        <dbReference type="EMBL" id="QIG67676.1"/>
    </source>
</evidence>
<reference evidence="1" key="1">
    <citation type="submission" date="2020-01" db="EMBL/GenBank/DDBJ databases">
        <title>Patterns of diversity and host range of bacteriophage communities associated with bean-nodulatin bacteria.</title>
        <authorList>
            <person name="Vann Cauwenberghe J."/>
            <person name="Santamaria R.I."/>
            <person name="Bustos P."/>
            <person name="Juarez S."/>
            <person name="Gonzalez V."/>
        </authorList>
    </citation>
    <scope>NUCLEOTIDE SEQUENCE</scope>
</reference>
<accession>A0A7S5QWZ8</accession>
<name>A0A7S5QWZ8_9CAUD</name>
<dbReference type="EMBL" id="MN988482">
    <property type="protein sequence ID" value="QIG67676.1"/>
    <property type="molecule type" value="Genomic_DNA"/>
</dbReference>
<gene>
    <name evidence="1" type="ORF">EVB51_059</name>
</gene>
<organism evidence="1 2">
    <name type="scientific">Rhizobium phage RHph_Y17</name>
    <dbReference type="NCBI Taxonomy" id="2509771"/>
    <lineage>
        <taxon>Viruses</taxon>
        <taxon>Duplodnaviria</taxon>
        <taxon>Heunggongvirae</taxon>
        <taxon>Uroviricota</taxon>
        <taxon>Caudoviricetes</taxon>
        <taxon>Kleczkowskavirus</taxon>
        <taxon>Kleczkowskavirus RHEph4</taxon>
    </lineage>
</organism>
<sequence>MLEQIAEIIRTEVNHKLRMPLAENLRAAAWYVMEEFPNALARDFGDAAVLAGLHRQGAINRWNEAKQNLEI</sequence>
<dbReference type="Proteomes" id="UP000612501">
    <property type="component" value="Segment"/>
</dbReference>
<protein>
    <submittedName>
        <fullName evidence="1">Uncharacterized protein</fullName>
    </submittedName>
</protein>